<keyword evidence="3" id="KW-1185">Reference proteome</keyword>
<comment type="caution">
    <text evidence="2">The sequence shown here is derived from an EMBL/GenBank/DDBJ whole genome shotgun (WGS) entry which is preliminary data.</text>
</comment>
<sequence length="129" mass="14452">MQQRCLQPDHRVTDAVRPVDIAGRRIVRPLMAERLPACAHLQTIGHADADQRVADQDRIGHAIALPIACPVDQARFDGHAPAIDDARLRFEARPLRAELAVLRRGRRRGGEREQRRRAAPHDSRTQVGA</sequence>
<proteinExistence type="predicted"/>
<feature type="region of interest" description="Disordered" evidence="1">
    <location>
        <begin position="104"/>
        <end position="129"/>
    </location>
</feature>
<feature type="compositionally biased region" description="Basic and acidic residues" evidence="1">
    <location>
        <begin position="108"/>
        <end position="129"/>
    </location>
</feature>
<dbReference type="Proteomes" id="UP000218231">
    <property type="component" value="Unassembled WGS sequence"/>
</dbReference>
<organism evidence="2 3">
    <name type="scientific">Diploscapter pachys</name>
    <dbReference type="NCBI Taxonomy" id="2018661"/>
    <lineage>
        <taxon>Eukaryota</taxon>
        <taxon>Metazoa</taxon>
        <taxon>Ecdysozoa</taxon>
        <taxon>Nematoda</taxon>
        <taxon>Chromadorea</taxon>
        <taxon>Rhabditida</taxon>
        <taxon>Rhabditina</taxon>
        <taxon>Rhabditomorpha</taxon>
        <taxon>Rhabditoidea</taxon>
        <taxon>Rhabditidae</taxon>
        <taxon>Diploscapter</taxon>
    </lineage>
</organism>
<protein>
    <submittedName>
        <fullName evidence="2">Uncharacterized protein</fullName>
    </submittedName>
</protein>
<name>A0A2A2K8X4_9BILA</name>
<dbReference type="EMBL" id="LIAE01009321">
    <property type="protein sequence ID" value="PAV70249.1"/>
    <property type="molecule type" value="Genomic_DNA"/>
</dbReference>
<reference evidence="2 3" key="1">
    <citation type="journal article" date="2017" name="Curr. Biol.">
        <title>Genome architecture and evolution of a unichromosomal asexual nematode.</title>
        <authorList>
            <person name="Fradin H."/>
            <person name="Zegar C."/>
            <person name="Gutwein M."/>
            <person name="Lucas J."/>
            <person name="Kovtun M."/>
            <person name="Corcoran D."/>
            <person name="Baugh L.R."/>
            <person name="Kiontke K."/>
            <person name="Gunsalus K."/>
            <person name="Fitch D.H."/>
            <person name="Piano F."/>
        </authorList>
    </citation>
    <scope>NUCLEOTIDE SEQUENCE [LARGE SCALE GENOMIC DNA]</scope>
    <source>
        <strain evidence="2">PF1309</strain>
    </source>
</reference>
<evidence type="ECO:0000313" key="3">
    <source>
        <dbReference type="Proteomes" id="UP000218231"/>
    </source>
</evidence>
<accession>A0A2A2K8X4</accession>
<evidence type="ECO:0000313" key="2">
    <source>
        <dbReference type="EMBL" id="PAV70249.1"/>
    </source>
</evidence>
<gene>
    <name evidence="2" type="ORF">WR25_15590</name>
</gene>
<dbReference type="AlphaFoldDB" id="A0A2A2K8X4"/>
<evidence type="ECO:0000256" key="1">
    <source>
        <dbReference type="SAM" id="MobiDB-lite"/>
    </source>
</evidence>